<comment type="subcellular location">
    <subcellularLocation>
        <location evidence="1 7">Cell membrane</location>
        <topology evidence="1 7">Multi-pass membrane protein</topology>
    </subcellularLocation>
</comment>
<proteinExistence type="inferred from homology"/>
<dbReference type="InterPro" id="IPR000515">
    <property type="entry name" value="MetI-like"/>
</dbReference>
<dbReference type="GO" id="GO:0055085">
    <property type="term" value="P:transmembrane transport"/>
    <property type="evidence" value="ECO:0007669"/>
    <property type="project" value="InterPro"/>
</dbReference>
<evidence type="ECO:0000256" key="5">
    <source>
        <dbReference type="ARBA" id="ARBA00022989"/>
    </source>
</evidence>
<dbReference type="PROSITE" id="PS50928">
    <property type="entry name" value="ABC_TM1"/>
    <property type="match status" value="1"/>
</dbReference>
<evidence type="ECO:0000256" key="2">
    <source>
        <dbReference type="ARBA" id="ARBA00022448"/>
    </source>
</evidence>
<feature type="transmembrane region" description="Helical" evidence="7">
    <location>
        <begin position="125"/>
        <end position="144"/>
    </location>
</feature>
<dbReference type="RefSeq" id="WP_092734504.1">
    <property type="nucleotide sequence ID" value="NZ_FNEW01000007.1"/>
</dbReference>
<dbReference type="InterPro" id="IPR035906">
    <property type="entry name" value="MetI-like_sf"/>
</dbReference>
<feature type="transmembrane region" description="Helical" evidence="7">
    <location>
        <begin position="178"/>
        <end position="199"/>
    </location>
</feature>
<feature type="transmembrane region" description="Helical" evidence="7">
    <location>
        <begin position="7"/>
        <end position="24"/>
    </location>
</feature>
<feature type="domain" description="ABC transmembrane type-1" evidence="8">
    <location>
        <begin position="56"/>
        <end position="243"/>
    </location>
</feature>
<protein>
    <submittedName>
        <fullName evidence="9">NitT/TauT family transport system permease protein</fullName>
    </submittedName>
</protein>
<dbReference type="Pfam" id="PF00528">
    <property type="entry name" value="BPD_transp_1"/>
    <property type="match status" value="1"/>
</dbReference>
<comment type="similarity">
    <text evidence="7">Belongs to the binding-protein-dependent transport system permease family.</text>
</comment>
<dbReference type="AlphaFoldDB" id="A0A7Z7BRR0"/>
<dbReference type="GO" id="GO:0005886">
    <property type="term" value="C:plasma membrane"/>
    <property type="evidence" value="ECO:0007669"/>
    <property type="project" value="UniProtKB-SubCell"/>
</dbReference>
<evidence type="ECO:0000256" key="1">
    <source>
        <dbReference type="ARBA" id="ARBA00004651"/>
    </source>
</evidence>
<dbReference type="PANTHER" id="PTHR30151:SF20">
    <property type="entry name" value="ABC TRANSPORTER PERMEASE PROTEIN HI_0355-RELATED"/>
    <property type="match status" value="1"/>
</dbReference>
<dbReference type="EMBL" id="FNEW01000007">
    <property type="protein sequence ID" value="SDK32817.1"/>
    <property type="molecule type" value="Genomic_DNA"/>
</dbReference>
<keyword evidence="2 7" id="KW-0813">Transport</keyword>
<dbReference type="Proteomes" id="UP000198917">
    <property type="component" value="Unassembled WGS sequence"/>
</dbReference>
<reference evidence="9 10" key="1">
    <citation type="submission" date="2016-10" db="EMBL/GenBank/DDBJ databases">
        <authorList>
            <person name="Varghese N."/>
            <person name="Submissions S."/>
        </authorList>
    </citation>
    <scope>NUCLEOTIDE SEQUENCE [LARGE SCALE GENOMIC DNA]</scope>
    <source>
        <strain evidence="9 10">PDC82</strain>
    </source>
</reference>
<dbReference type="SUPFAM" id="SSF161098">
    <property type="entry name" value="MetI-like"/>
    <property type="match status" value="1"/>
</dbReference>
<dbReference type="PANTHER" id="PTHR30151">
    <property type="entry name" value="ALKANE SULFONATE ABC TRANSPORTER-RELATED, MEMBRANE SUBUNIT"/>
    <property type="match status" value="1"/>
</dbReference>
<evidence type="ECO:0000256" key="3">
    <source>
        <dbReference type="ARBA" id="ARBA00022475"/>
    </source>
</evidence>
<dbReference type="CDD" id="cd06261">
    <property type="entry name" value="TM_PBP2"/>
    <property type="match status" value="1"/>
</dbReference>
<keyword evidence="6 7" id="KW-0472">Membrane</keyword>
<comment type="caution">
    <text evidence="9">The sequence shown here is derived from an EMBL/GenBank/DDBJ whole genome shotgun (WGS) entry which is preliminary data.</text>
</comment>
<sequence>MARKERVQAALFGLIGLIAFLVLWEVAGQGRWLGLTLPPFSAVLRFLADPARRAMVLSAVAATSAVVAVGYAAGLIAGFVAAVAAHFCPLLRPGLDRLSGLLHSIPTIALAPIFIVVLDRAYTGIALAAISVYFVVYVATMSGLKLTSKAGVDLFTVLGARRSVRFFQLELPGALPSLLSGLSYGVPAAFIGVLLGEWFGSSRGVGLLMVTAMQNFEIPLLWASVVSISAVSLCAYGAMTLGARYVEGRYR</sequence>
<feature type="transmembrane region" description="Helical" evidence="7">
    <location>
        <begin position="220"/>
        <end position="239"/>
    </location>
</feature>
<keyword evidence="4 7" id="KW-0812">Transmembrane</keyword>
<evidence type="ECO:0000256" key="6">
    <source>
        <dbReference type="ARBA" id="ARBA00023136"/>
    </source>
</evidence>
<keyword evidence="3" id="KW-1003">Cell membrane</keyword>
<feature type="transmembrane region" description="Helical" evidence="7">
    <location>
        <begin position="98"/>
        <end position="118"/>
    </location>
</feature>
<evidence type="ECO:0000256" key="4">
    <source>
        <dbReference type="ARBA" id="ARBA00022692"/>
    </source>
</evidence>
<accession>A0A7Z7BRR0</accession>
<evidence type="ECO:0000256" key="7">
    <source>
        <dbReference type="RuleBase" id="RU363032"/>
    </source>
</evidence>
<evidence type="ECO:0000313" key="10">
    <source>
        <dbReference type="Proteomes" id="UP000198917"/>
    </source>
</evidence>
<gene>
    <name evidence="9" type="ORF">SAMN05428983_4590</name>
</gene>
<keyword evidence="5 7" id="KW-1133">Transmembrane helix</keyword>
<feature type="transmembrane region" description="Helical" evidence="7">
    <location>
        <begin position="60"/>
        <end position="86"/>
    </location>
</feature>
<name>A0A7Z7BRR0_9HYPH</name>
<evidence type="ECO:0000259" key="8">
    <source>
        <dbReference type="PROSITE" id="PS50928"/>
    </source>
</evidence>
<evidence type="ECO:0000313" key="9">
    <source>
        <dbReference type="EMBL" id="SDK32817.1"/>
    </source>
</evidence>
<dbReference type="Gene3D" id="1.10.3720.10">
    <property type="entry name" value="MetI-like"/>
    <property type="match status" value="1"/>
</dbReference>
<organism evidence="9 10">
    <name type="scientific">Agrobacterium fabrum</name>
    <dbReference type="NCBI Taxonomy" id="1176649"/>
    <lineage>
        <taxon>Bacteria</taxon>
        <taxon>Pseudomonadati</taxon>
        <taxon>Pseudomonadota</taxon>
        <taxon>Alphaproteobacteria</taxon>
        <taxon>Hyphomicrobiales</taxon>
        <taxon>Rhizobiaceae</taxon>
        <taxon>Rhizobium/Agrobacterium group</taxon>
        <taxon>Agrobacterium</taxon>
        <taxon>Agrobacterium tumefaciens complex</taxon>
    </lineage>
</organism>